<comment type="cofactor">
    <cofactor evidence="2">
        <name>Ca(2+)</name>
        <dbReference type="ChEBI" id="CHEBI:29108"/>
    </cofactor>
</comment>
<accession>A0A5S3V9Q2</accession>
<keyword evidence="14" id="KW-0482">Metalloprotease</keyword>
<evidence type="ECO:0000256" key="11">
    <source>
        <dbReference type="ARBA" id="ARBA00022833"/>
    </source>
</evidence>
<dbReference type="InterPro" id="IPR013661">
    <property type="entry name" value="Peptidase_M9_N_dom"/>
</dbReference>
<gene>
    <name evidence="20" type="ORF">CWC19_08525</name>
</gene>
<dbReference type="CDD" id="cd00146">
    <property type="entry name" value="PKD"/>
    <property type="match status" value="1"/>
</dbReference>
<comment type="catalytic activity">
    <reaction evidence="1">
        <text>Digestion of native collagen in the triple helical region at Xaa-|-Gly bonds. With synthetic peptides, a preference is shown for Gly at P3 and P1', Pro and Ala at P2 and P2', and hydroxyproline, Ala or Arg at P3'.</text>
        <dbReference type="EC" id="3.4.24.3"/>
    </reaction>
</comment>
<keyword evidence="8" id="KW-0479">Metal-binding</keyword>
<evidence type="ECO:0000256" key="4">
    <source>
        <dbReference type="ARBA" id="ARBA00004613"/>
    </source>
</evidence>
<keyword evidence="11" id="KW-0862">Zinc</keyword>
<dbReference type="PANTHER" id="PTHR13062">
    <property type="entry name" value="COLLAGENASE"/>
    <property type="match status" value="1"/>
</dbReference>
<dbReference type="Pfam" id="PF04151">
    <property type="entry name" value="PPC"/>
    <property type="match status" value="1"/>
</dbReference>
<evidence type="ECO:0000256" key="18">
    <source>
        <dbReference type="SAM" id="SignalP"/>
    </source>
</evidence>
<evidence type="ECO:0000256" key="3">
    <source>
        <dbReference type="ARBA" id="ARBA00001947"/>
    </source>
</evidence>
<evidence type="ECO:0000256" key="1">
    <source>
        <dbReference type="ARBA" id="ARBA00000424"/>
    </source>
</evidence>
<name>A0A5S3V9Q2_9GAMM</name>
<comment type="cofactor">
    <cofactor evidence="3">
        <name>Zn(2+)</name>
        <dbReference type="ChEBI" id="CHEBI:29105"/>
    </cofactor>
</comment>
<dbReference type="InterPro" id="IPR013783">
    <property type="entry name" value="Ig-like_fold"/>
</dbReference>
<dbReference type="SUPFAM" id="SSF49299">
    <property type="entry name" value="PKD domain"/>
    <property type="match status" value="1"/>
</dbReference>
<evidence type="ECO:0000256" key="6">
    <source>
        <dbReference type="ARBA" id="ARBA00022525"/>
    </source>
</evidence>
<dbReference type="InterPro" id="IPR035986">
    <property type="entry name" value="PKD_dom_sf"/>
</dbReference>
<evidence type="ECO:0000256" key="16">
    <source>
        <dbReference type="PIRSR" id="PIRSR602169-1"/>
    </source>
</evidence>
<dbReference type="GO" id="GO:0004222">
    <property type="term" value="F:metalloendopeptidase activity"/>
    <property type="evidence" value="ECO:0007669"/>
    <property type="project" value="UniProtKB-EC"/>
</dbReference>
<comment type="caution">
    <text evidence="20">The sequence shown here is derived from an EMBL/GenBank/DDBJ whole genome shotgun (WGS) entry which is preliminary data.</text>
</comment>
<evidence type="ECO:0000256" key="7">
    <source>
        <dbReference type="ARBA" id="ARBA00022670"/>
    </source>
</evidence>
<dbReference type="PRINTS" id="PR00931">
    <property type="entry name" value="MICOLLPTASE"/>
</dbReference>
<evidence type="ECO:0000256" key="8">
    <source>
        <dbReference type="ARBA" id="ARBA00022723"/>
    </source>
</evidence>
<feature type="signal peptide" evidence="18">
    <location>
        <begin position="1"/>
        <end position="21"/>
    </location>
</feature>
<comment type="subcellular location">
    <subcellularLocation>
        <location evidence="4">Secreted</location>
    </subcellularLocation>
</comment>
<evidence type="ECO:0000256" key="10">
    <source>
        <dbReference type="ARBA" id="ARBA00022801"/>
    </source>
</evidence>
<feature type="chain" id="PRO_5024458321" description="microbial collagenase" evidence="18">
    <location>
        <begin position="22"/>
        <end position="925"/>
    </location>
</feature>
<feature type="region of interest" description="Disordered" evidence="17">
    <location>
        <begin position="40"/>
        <end position="60"/>
    </location>
</feature>
<protein>
    <recommendedName>
        <fullName evidence="5">microbial collagenase</fullName>
        <ecNumber evidence="5">3.4.24.3</ecNumber>
    </recommendedName>
</protein>
<dbReference type="InterPro" id="IPR002169">
    <property type="entry name" value="Peptidase_M9A/M9B"/>
</dbReference>
<keyword evidence="12" id="KW-0106">Calcium</keyword>
<sequence length="925" mass="102368">MKLSALMVVLPVIGLNFNAVAHHQEQHRAIKPIASDVTNTQFHGHHSSEGHERAPNAASLQSPTFTVLKQPSYGTFQVLSDCDLNALAMANSSQLLTEIKQQGRTCINELFSANDVIQQQVFTSDKMFAAANRAKVLASSYSGQGDSELEALFLYIRAGYYVEFYNDGVQFDSWLKPAVKNAIDAFVNNNHFYDNNEAHGQLLKEVITTMDSSEQQDVYLPVIKQWLSRFDQNYANSRNMHRAINGIFTVLYRGQWNDNFKALIKSDTQLVQLLSDFTKQTWLIGADAEYLMVNAAGELARLKAYKNTPIQTKVDTALIQLFAAYKSYGYGDAIWLNAADVATYYADCSQFNICGFETQLTAQALSQTYQCSDTVKIRSQDMTAAQHVAACSTMAVEETRFHTRLATGQTPVADDNNTFLQVNIFNSSDDYKKYAKAIFKIDTNNGGMYLEGDPSKVGNQANFIAYEATYAKPEHFVWNLEHEYVHYLDGRFDLYGDFNAPTEAIVWWSEGVAEYIANLDDNQAAIDTIKDGSTYSLAQIFATTYAGFDQDRIYRWGYLAVRFMFERHNDELNVMLARTRVGDWAGYKALLSSWRNQYENEFTAWTLELASGAVNDAPVAVINGPYQAVVNQDIRFSSQGSGDSDGQISAYLWQFGDGTQSNSENPSHRYVNAGDYVVSLTVTDNKGVSTSVTSSASITENNSSTPALTKGLPRIISAEQDSLFYYTFDVPAGATDLKILTEQGTGDVDLYVRFGSKPTLTEYDCRPYKGGNAEQCDIVAPQVGTYYVMTRGYNRYADVSLLADYVSAASRLPDSCQTQGVVTGGRVLSGQAVCLANQTPMWFSMENMSGQNQIRIETAYGSGDLSLEYSNSGWPNETNVEASSTNSGNNECISLSGQSQYWGYLKVSGAGTGSTLKVSYNDGGC</sequence>
<reference evidence="21" key="2">
    <citation type="submission" date="2019-06" db="EMBL/GenBank/DDBJ databases">
        <title>Co-occurence of chitin degradation, pigmentation and bioactivity in marine Pseudoalteromonas.</title>
        <authorList>
            <person name="Sonnenschein E.C."/>
            <person name="Bech P.K."/>
        </authorList>
    </citation>
    <scope>NUCLEOTIDE SEQUENCE [LARGE SCALE GENOMIC DNA]</scope>
    <source>
        <strain evidence="21">S3790</strain>
    </source>
</reference>
<evidence type="ECO:0000256" key="9">
    <source>
        <dbReference type="ARBA" id="ARBA00022729"/>
    </source>
</evidence>
<dbReference type="Gene3D" id="1.10.390.20">
    <property type="match status" value="1"/>
</dbReference>
<dbReference type="PANTHER" id="PTHR13062:SF9">
    <property type="entry name" value="MICROBIAL COLLAGENASE"/>
    <property type="match status" value="1"/>
</dbReference>
<dbReference type="Gene3D" id="2.60.40.10">
    <property type="entry name" value="Immunoglobulins"/>
    <property type="match status" value="1"/>
</dbReference>
<keyword evidence="7" id="KW-0645">Protease</keyword>
<dbReference type="InterPro" id="IPR007280">
    <property type="entry name" value="Peptidase_C_arc/bac"/>
</dbReference>
<dbReference type="PROSITE" id="PS50093">
    <property type="entry name" value="PKD"/>
    <property type="match status" value="1"/>
</dbReference>
<dbReference type="GO" id="GO:0006508">
    <property type="term" value="P:proteolysis"/>
    <property type="evidence" value="ECO:0007669"/>
    <property type="project" value="UniProtKB-KW"/>
</dbReference>
<feature type="active site" evidence="16">
    <location>
        <position position="483"/>
    </location>
</feature>
<evidence type="ECO:0000256" key="13">
    <source>
        <dbReference type="ARBA" id="ARBA00023026"/>
    </source>
</evidence>
<keyword evidence="9 18" id="KW-0732">Signal</keyword>
<evidence type="ECO:0000256" key="5">
    <source>
        <dbReference type="ARBA" id="ARBA00012653"/>
    </source>
</evidence>
<evidence type="ECO:0000256" key="12">
    <source>
        <dbReference type="ARBA" id="ARBA00022837"/>
    </source>
</evidence>
<keyword evidence="13" id="KW-0843">Virulence</keyword>
<evidence type="ECO:0000313" key="21">
    <source>
        <dbReference type="Proteomes" id="UP000307217"/>
    </source>
</evidence>
<dbReference type="AlphaFoldDB" id="A0A5S3V9Q2"/>
<dbReference type="Pfam" id="PF08453">
    <property type="entry name" value="Peptidase_M9_N"/>
    <property type="match status" value="1"/>
</dbReference>
<keyword evidence="6" id="KW-0964">Secreted</keyword>
<evidence type="ECO:0000256" key="14">
    <source>
        <dbReference type="ARBA" id="ARBA00023049"/>
    </source>
</evidence>
<dbReference type="OrthoDB" id="9802683at2"/>
<proteinExistence type="predicted"/>
<reference evidence="20 21" key="1">
    <citation type="submission" date="2018-01" db="EMBL/GenBank/DDBJ databases">
        <authorList>
            <person name="Paulsen S."/>
            <person name="Gram L.K."/>
        </authorList>
    </citation>
    <scope>NUCLEOTIDE SEQUENCE [LARGE SCALE GENOMIC DNA]</scope>
    <source>
        <strain evidence="20 21">S3790</strain>
    </source>
</reference>
<dbReference type="Gene3D" id="2.60.120.380">
    <property type="match status" value="2"/>
</dbReference>
<evidence type="ECO:0000313" key="20">
    <source>
        <dbReference type="EMBL" id="TMO68630.1"/>
    </source>
</evidence>
<keyword evidence="10" id="KW-0378">Hydrolase</keyword>
<dbReference type="EMBL" id="PNBX01000031">
    <property type="protein sequence ID" value="TMO68630.1"/>
    <property type="molecule type" value="Genomic_DNA"/>
</dbReference>
<dbReference type="Pfam" id="PF01752">
    <property type="entry name" value="Peptidase_M9"/>
    <property type="match status" value="1"/>
</dbReference>
<dbReference type="Proteomes" id="UP000307217">
    <property type="component" value="Unassembled WGS sequence"/>
</dbReference>
<dbReference type="InterPro" id="IPR022409">
    <property type="entry name" value="PKD/Chitinase_dom"/>
</dbReference>
<evidence type="ECO:0000256" key="17">
    <source>
        <dbReference type="SAM" id="MobiDB-lite"/>
    </source>
</evidence>
<evidence type="ECO:0000256" key="15">
    <source>
        <dbReference type="ARBA" id="ARBA00023145"/>
    </source>
</evidence>
<dbReference type="SMART" id="SM00089">
    <property type="entry name" value="PKD"/>
    <property type="match status" value="1"/>
</dbReference>
<keyword evidence="15" id="KW-0865">Zymogen</keyword>
<dbReference type="InterPro" id="IPR000601">
    <property type="entry name" value="PKD_dom"/>
</dbReference>
<dbReference type="GO" id="GO:0008270">
    <property type="term" value="F:zinc ion binding"/>
    <property type="evidence" value="ECO:0007669"/>
    <property type="project" value="InterPro"/>
</dbReference>
<organism evidence="20 21">
    <name type="scientific">Pseudoalteromonas aurantia</name>
    <dbReference type="NCBI Taxonomy" id="43654"/>
    <lineage>
        <taxon>Bacteria</taxon>
        <taxon>Pseudomonadati</taxon>
        <taxon>Pseudomonadota</taxon>
        <taxon>Gammaproteobacteria</taxon>
        <taxon>Alteromonadales</taxon>
        <taxon>Pseudoalteromonadaceae</taxon>
        <taxon>Pseudoalteromonas</taxon>
    </lineage>
</organism>
<feature type="domain" description="PKD" evidence="19">
    <location>
        <begin position="617"/>
        <end position="705"/>
    </location>
</feature>
<dbReference type="GO" id="GO:0005576">
    <property type="term" value="C:extracellular region"/>
    <property type="evidence" value="ECO:0007669"/>
    <property type="project" value="UniProtKB-SubCell"/>
</dbReference>
<evidence type="ECO:0000256" key="2">
    <source>
        <dbReference type="ARBA" id="ARBA00001913"/>
    </source>
</evidence>
<dbReference type="Gene3D" id="3.40.30.160">
    <property type="entry name" value="Collagenase ColT, N-terminal domain"/>
    <property type="match status" value="1"/>
</dbReference>
<dbReference type="Pfam" id="PF18911">
    <property type="entry name" value="PKD_4"/>
    <property type="match status" value="1"/>
</dbReference>
<dbReference type="RefSeq" id="WP_138591485.1">
    <property type="nucleotide sequence ID" value="NZ_PNBX01000031.1"/>
</dbReference>
<dbReference type="EC" id="3.4.24.3" evidence="5"/>
<evidence type="ECO:0000259" key="19">
    <source>
        <dbReference type="PROSITE" id="PS50093"/>
    </source>
</evidence>